<keyword evidence="4" id="KW-1185">Reference proteome</keyword>
<reference evidence="3 4" key="1">
    <citation type="submission" date="2023-06" db="EMBL/GenBank/DDBJ databases">
        <title>Draft genome sequence of Novosphingobium sp. strain IK01.</title>
        <authorList>
            <person name="Hatamoto M."/>
            <person name="Ikarashi T."/>
            <person name="Yamaguchi T."/>
        </authorList>
    </citation>
    <scope>NUCLEOTIDE SEQUENCE [LARGE SCALE GENOMIC DNA]</scope>
    <source>
        <strain evidence="3 4">IK01</strain>
    </source>
</reference>
<dbReference type="InterPro" id="IPR007684">
    <property type="entry name" value="Znf_Ogr/Delta"/>
</dbReference>
<dbReference type="Pfam" id="PF04606">
    <property type="entry name" value="Ogr_Delta"/>
    <property type="match status" value="1"/>
</dbReference>
<comment type="caution">
    <text evidence="3">The sequence shown here is derived from an EMBL/GenBank/DDBJ whole genome shotgun (WGS) entry which is preliminary data.</text>
</comment>
<name>A0ABQ6P6Y4_9SPHN</name>
<dbReference type="RefSeq" id="WP_317973722.1">
    <property type="nucleotide sequence ID" value="NZ_BTFW01000001.1"/>
</dbReference>
<protein>
    <recommendedName>
        <fullName evidence="2">Zinc finger Ogr/Delta-type domain-containing protein</fullName>
    </recommendedName>
</protein>
<feature type="region of interest" description="Disordered" evidence="1">
    <location>
        <begin position="90"/>
        <end position="114"/>
    </location>
</feature>
<organism evidence="3 4">
    <name type="scientific">Novosphingobium pituita</name>
    <dbReference type="NCBI Taxonomy" id="3056842"/>
    <lineage>
        <taxon>Bacteria</taxon>
        <taxon>Pseudomonadati</taxon>
        <taxon>Pseudomonadota</taxon>
        <taxon>Alphaproteobacteria</taxon>
        <taxon>Sphingomonadales</taxon>
        <taxon>Sphingomonadaceae</taxon>
        <taxon>Novosphingobium</taxon>
    </lineage>
</organism>
<proteinExistence type="predicted"/>
<evidence type="ECO:0000259" key="2">
    <source>
        <dbReference type="Pfam" id="PF04606"/>
    </source>
</evidence>
<dbReference type="EMBL" id="BTFW01000001">
    <property type="protein sequence ID" value="GMM59891.1"/>
    <property type="molecule type" value="Genomic_DNA"/>
</dbReference>
<evidence type="ECO:0000313" key="4">
    <source>
        <dbReference type="Proteomes" id="UP001187221"/>
    </source>
</evidence>
<gene>
    <name evidence="3" type="ORF">NUTIK01_06680</name>
</gene>
<evidence type="ECO:0000313" key="3">
    <source>
        <dbReference type="EMBL" id="GMM59891.1"/>
    </source>
</evidence>
<dbReference type="Proteomes" id="UP001187221">
    <property type="component" value="Unassembled WGS sequence"/>
</dbReference>
<accession>A0ABQ6P6Y4</accession>
<sequence>MASLPDPGHDPLALGRTDRLRCPHCKFAGRRRSSREITPTHRDIYYQCTNLFCGHTWKASETYDYGIVPSAIPDPRVTLPLRAVSRQDAMEITRPRDTAQPELFDSACPPELPG</sequence>
<feature type="compositionally biased region" description="Basic and acidic residues" evidence="1">
    <location>
        <begin position="90"/>
        <end position="99"/>
    </location>
</feature>
<feature type="domain" description="Zinc finger Ogr/Delta-type" evidence="2">
    <location>
        <begin position="21"/>
        <end position="63"/>
    </location>
</feature>
<evidence type="ECO:0000256" key="1">
    <source>
        <dbReference type="SAM" id="MobiDB-lite"/>
    </source>
</evidence>